<organism evidence="1 2">
    <name type="scientific">Seminavis robusta</name>
    <dbReference type="NCBI Taxonomy" id="568900"/>
    <lineage>
        <taxon>Eukaryota</taxon>
        <taxon>Sar</taxon>
        <taxon>Stramenopiles</taxon>
        <taxon>Ochrophyta</taxon>
        <taxon>Bacillariophyta</taxon>
        <taxon>Bacillariophyceae</taxon>
        <taxon>Bacillariophycidae</taxon>
        <taxon>Naviculales</taxon>
        <taxon>Naviculaceae</taxon>
        <taxon>Seminavis</taxon>
    </lineage>
</organism>
<comment type="caution">
    <text evidence="1">The sequence shown here is derived from an EMBL/GenBank/DDBJ whole genome shotgun (WGS) entry which is preliminary data.</text>
</comment>
<accession>A0A9N8HRZ1</accession>
<evidence type="ECO:0000313" key="2">
    <source>
        <dbReference type="Proteomes" id="UP001153069"/>
    </source>
</evidence>
<dbReference type="EMBL" id="CAICTM010001642">
    <property type="protein sequence ID" value="CAB9525203.1"/>
    <property type="molecule type" value="Genomic_DNA"/>
</dbReference>
<keyword evidence="2" id="KW-1185">Reference proteome</keyword>
<proteinExistence type="predicted"/>
<dbReference type="AlphaFoldDB" id="A0A9N8HRZ1"/>
<protein>
    <submittedName>
        <fullName evidence="1">Uncharacterized protein</fullName>
    </submittedName>
</protein>
<sequence>MHCAFLDSLGLDGNRLRKDAPKRHAQRYQITEAHSQARVEAISQAKGHGELFHVTQGQHLNSNDFFRAREHNNRQNRIKELEAKKESELTAAAVKDKRDAIVEEKGEPTVETVGNFTVAELQALHKYKTGKNGKGKKNDVLEAYLKAKNPRKLDGWSEEEEADLQRLKEEDIPLEETAIGEAVSQAASAVENHVAHLDSETQQRLLEALQNAVEFDPEEVVQDEPV</sequence>
<reference evidence="1" key="1">
    <citation type="submission" date="2020-06" db="EMBL/GenBank/DDBJ databases">
        <authorList>
            <consortium name="Plant Systems Biology data submission"/>
        </authorList>
    </citation>
    <scope>NUCLEOTIDE SEQUENCE</scope>
    <source>
        <strain evidence="1">D6</strain>
    </source>
</reference>
<dbReference type="Proteomes" id="UP001153069">
    <property type="component" value="Unassembled WGS sequence"/>
</dbReference>
<name>A0A9N8HRZ1_9STRA</name>
<gene>
    <name evidence="1" type="ORF">SEMRO_1644_G288150.1</name>
</gene>
<evidence type="ECO:0000313" key="1">
    <source>
        <dbReference type="EMBL" id="CAB9525203.1"/>
    </source>
</evidence>